<evidence type="ECO:0000313" key="5">
    <source>
        <dbReference type="EMBL" id="GMR47766.1"/>
    </source>
</evidence>
<comment type="subcellular location">
    <subcellularLocation>
        <location evidence="4">Membrane</location>
        <topology evidence="4">Multi-pass membrane protein</topology>
    </subcellularLocation>
</comment>
<dbReference type="PANTHER" id="PTHR12483:SF115">
    <property type="entry name" value="COPPER TRANSPORT PROTEIN"/>
    <property type="match status" value="1"/>
</dbReference>
<accession>A0AAN5CNJ7</accession>
<keyword evidence="2 4" id="KW-1133">Transmembrane helix</keyword>
<keyword evidence="4" id="KW-0406">Ion transport</keyword>
<keyword evidence="4" id="KW-0813">Transport</keyword>
<keyword evidence="4" id="KW-0186">Copper</keyword>
<evidence type="ECO:0000256" key="1">
    <source>
        <dbReference type="ARBA" id="ARBA00022692"/>
    </source>
</evidence>
<dbReference type="EMBL" id="BTRK01000004">
    <property type="protein sequence ID" value="GMR47766.1"/>
    <property type="molecule type" value="Genomic_DNA"/>
</dbReference>
<dbReference type="Pfam" id="PF04145">
    <property type="entry name" value="Ctr"/>
    <property type="match status" value="1"/>
</dbReference>
<feature type="transmembrane region" description="Helical" evidence="4">
    <location>
        <begin position="114"/>
        <end position="133"/>
    </location>
</feature>
<dbReference type="InterPro" id="IPR007274">
    <property type="entry name" value="Cop_transporter"/>
</dbReference>
<dbReference type="AlphaFoldDB" id="A0AAN5CNJ7"/>
<proteinExistence type="inferred from homology"/>
<dbReference type="Proteomes" id="UP001328107">
    <property type="component" value="Unassembled WGS sequence"/>
</dbReference>
<reference evidence="6" key="1">
    <citation type="submission" date="2022-10" db="EMBL/GenBank/DDBJ databases">
        <title>Genome assembly of Pristionchus species.</title>
        <authorList>
            <person name="Yoshida K."/>
            <person name="Sommer R.J."/>
        </authorList>
    </citation>
    <scope>NUCLEOTIDE SEQUENCE [LARGE SCALE GENOMIC DNA]</scope>
    <source>
        <strain evidence="6">RS5460</strain>
    </source>
</reference>
<gene>
    <name evidence="5" type="ORF">PMAYCL1PPCAC_17961</name>
</gene>
<keyword evidence="6" id="KW-1185">Reference proteome</keyword>
<evidence type="ECO:0000256" key="3">
    <source>
        <dbReference type="ARBA" id="ARBA00023136"/>
    </source>
</evidence>
<sequence length="170" mass="19221">MILDGSFGCDHDHGNSSHMDMMDMTLHFGTHETVLFKWWKTETIIGLLIACFVWFIIAFLYEGIKGFRFWLASRDASARRNRREEMDNLEDDESIRSNATLLMGSRVSSMRLRVSHAALHGLQAFLGLILMLVAMTFNVWIILAVSLGMAIGFFVFQGAPHVGDNVNDCC</sequence>
<comment type="caution">
    <text evidence="5">The sequence shown here is derived from an EMBL/GenBank/DDBJ whole genome shotgun (WGS) entry which is preliminary data.</text>
</comment>
<name>A0AAN5CNJ7_9BILA</name>
<feature type="transmembrane region" description="Helical" evidence="4">
    <location>
        <begin position="139"/>
        <end position="156"/>
    </location>
</feature>
<keyword evidence="1 4" id="KW-0812">Transmembrane</keyword>
<evidence type="ECO:0000256" key="2">
    <source>
        <dbReference type="ARBA" id="ARBA00022989"/>
    </source>
</evidence>
<comment type="similarity">
    <text evidence="4">Belongs to the copper transporter (Ctr) (TC 1.A.56) family. SLC31A subfamily.</text>
</comment>
<protein>
    <recommendedName>
        <fullName evidence="4">Copper transport protein</fullName>
    </recommendedName>
</protein>
<dbReference type="GO" id="GO:0005375">
    <property type="term" value="F:copper ion transmembrane transporter activity"/>
    <property type="evidence" value="ECO:0007669"/>
    <property type="project" value="UniProtKB-UniRule"/>
</dbReference>
<organism evidence="5 6">
    <name type="scientific">Pristionchus mayeri</name>
    <dbReference type="NCBI Taxonomy" id="1317129"/>
    <lineage>
        <taxon>Eukaryota</taxon>
        <taxon>Metazoa</taxon>
        <taxon>Ecdysozoa</taxon>
        <taxon>Nematoda</taxon>
        <taxon>Chromadorea</taxon>
        <taxon>Rhabditida</taxon>
        <taxon>Rhabditina</taxon>
        <taxon>Diplogasteromorpha</taxon>
        <taxon>Diplogasteroidea</taxon>
        <taxon>Neodiplogasteridae</taxon>
        <taxon>Pristionchus</taxon>
    </lineage>
</organism>
<keyword evidence="4" id="KW-0187">Copper transport</keyword>
<dbReference type="GO" id="GO:0016020">
    <property type="term" value="C:membrane"/>
    <property type="evidence" value="ECO:0007669"/>
    <property type="project" value="UniProtKB-SubCell"/>
</dbReference>
<dbReference type="PANTHER" id="PTHR12483">
    <property type="entry name" value="SOLUTE CARRIER FAMILY 31 COPPER TRANSPORTERS"/>
    <property type="match status" value="1"/>
</dbReference>
<evidence type="ECO:0000256" key="4">
    <source>
        <dbReference type="RuleBase" id="RU367022"/>
    </source>
</evidence>
<feature type="transmembrane region" description="Helical" evidence="4">
    <location>
        <begin position="44"/>
        <end position="64"/>
    </location>
</feature>
<evidence type="ECO:0000313" key="6">
    <source>
        <dbReference type="Proteomes" id="UP001328107"/>
    </source>
</evidence>
<keyword evidence="3 4" id="KW-0472">Membrane</keyword>